<dbReference type="GO" id="GO:0005975">
    <property type="term" value="P:carbohydrate metabolic process"/>
    <property type="evidence" value="ECO:0007669"/>
    <property type="project" value="InterPro"/>
</dbReference>
<dbReference type="Proteomes" id="UP000001660">
    <property type="component" value="Chromosome"/>
</dbReference>
<dbReference type="Pfam" id="PF02922">
    <property type="entry name" value="CBM_48"/>
    <property type="match status" value="1"/>
</dbReference>
<evidence type="ECO:0000256" key="1">
    <source>
        <dbReference type="SAM" id="Phobius"/>
    </source>
</evidence>
<organism evidence="3 4">
    <name type="scientific">Nitrospira defluvii</name>
    <dbReference type="NCBI Taxonomy" id="330214"/>
    <lineage>
        <taxon>Bacteria</taxon>
        <taxon>Pseudomonadati</taxon>
        <taxon>Nitrospirota</taxon>
        <taxon>Nitrospiria</taxon>
        <taxon>Nitrospirales</taxon>
        <taxon>Nitrospiraceae</taxon>
        <taxon>Nitrospira</taxon>
    </lineage>
</organism>
<dbReference type="CAZy" id="CBM48">
    <property type="family name" value="Carbohydrate-Binding Module Family 48"/>
</dbReference>
<dbReference type="GO" id="GO:0016757">
    <property type="term" value="F:glycosyltransferase activity"/>
    <property type="evidence" value="ECO:0007669"/>
    <property type="project" value="UniProtKB-KW"/>
</dbReference>
<feature type="transmembrane region" description="Helical" evidence="1">
    <location>
        <begin position="95"/>
        <end position="116"/>
    </location>
</feature>
<dbReference type="PANTHER" id="PTHR47434:SF1">
    <property type="entry name" value="PROTEIN PTST HOMOLOG 2, CHLOROPLASTIC"/>
    <property type="match status" value="1"/>
</dbReference>
<dbReference type="SUPFAM" id="SSF81296">
    <property type="entry name" value="E set domains"/>
    <property type="match status" value="1"/>
</dbReference>
<keyword evidence="3" id="KW-0378">Hydrolase</keyword>
<keyword evidence="1" id="KW-0812">Transmembrane</keyword>
<dbReference type="Gene3D" id="2.60.40.10">
    <property type="entry name" value="Immunoglobulins"/>
    <property type="match status" value="1"/>
</dbReference>
<reference evidence="3 4" key="1">
    <citation type="journal article" date="2010" name="Proc. Natl. Acad. Sci. U.S.A.">
        <title>A Nitrospira metagenome illuminates the physiology and evolution of globally important nitrite-oxidizing bacteria.</title>
        <authorList>
            <person name="Lucker S."/>
            <person name="Wagner M."/>
            <person name="Maixner F."/>
            <person name="Pelletier E."/>
            <person name="Koch H."/>
            <person name="Vacherie B."/>
            <person name="Rattei T."/>
            <person name="Sinninghe Damste J."/>
            <person name="Spieck E."/>
            <person name="Le Paslier D."/>
            <person name="Daims H."/>
        </authorList>
    </citation>
    <scope>NUCLEOTIDE SEQUENCE [LARGE SCALE GENOMIC DNA]</scope>
</reference>
<keyword evidence="3" id="KW-0328">Glycosyltransferase</keyword>
<accession>D8PDN4</accession>
<dbReference type="GO" id="GO:0004553">
    <property type="term" value="F:hydrolase activity, hydrolyzing O-glycosyl compounds"/>
    <property type="evidence" value="ECO:0007669"/>
    <property type="project" value="InterPro"/>
</dbReference>
<keyword evidence="1" id="KW-0472">Membrane</keyword>
<keyword evidence="1" id="KW-1133">Transmembrane helix</keyword>
<feature type="domain" description="Glycoside hydrolase family 13 N-terminal" evidence="2">
    <location>
        <begin position="143"/>
        <end position="207"/>
    </location>
</feature>
<keyword evidence="3" id="KW-0808">Transferase</keyword>
<gene>
    <name evidence="3" type="ORF">NIDE1608</name>
</gene>
<dbReference type="CDD" id="cd07184">
    <property type="entry name" value="E_set_Isoamylase_like_N"/>
    <property type="match status" value="1"/>
</dbReference>
<dbReference type="EC" id="2.4.1.-" evidence="3"/>
<evidence type="ECO:0000259" key="2">
    <source>
        <dbReference type="Pfam" id="PF02922"/>
    </source>
</evidence>
<keyword evidence="4" id="KW-1185">Reference proteome</keyword>
<dbReference type="eggNOG" id="COG0296">
    <property type="taxonomic scope" value="Bacteria"/>
</dbReference>
<dbReference type="EMBL" id="FP929003">
    <property type="protein sequence ID" value="CBK41343.1"/>
    <property type="molecule type" value="Genomic_DNA"/>
</dbReference>
<evidence type="ECO:0000313" key="3">
    <source>
        <dbReference type="EMBL" id="CBK41343.1"/>
    </source>
</evidence>
<dbReference type="InterPro" id="IPR014756">
    <property type="entry name" value="Ig_E-set"/>
</dbReference>
<proteinExistence type="predicted"/>
<name>D8PDN4_9BACT</name>
<dbReference type="InterPro" id="IPR013783">
    <property type="entry name" value="Ig-like_fold"/>
</dbReference>
<dbReference type="PANTHER" id="PTHR47434">
    <property type="entry name" value="PROTEIN PTST HOMOLOG 3, CHLOROPLASTIC"/>
    <property type="match status" value="1"/>
</dbReference>
<protein>
    <submittedName>
        <fullName evidence="3">Putative Glycosyl hydrolase, family 13</fullName>
        <ecNumber evidence="3">2.4.1.-</ecNumber>
    </submittedName>
</protein>
<dbReference type="KEGG" id="nde:NIDE1608"/>
<dbReference type="InterPro" id="IPR004193">
    <property type="entry name" value="Glyco_hydro_13_N"/>
</dbReference>
<sequence>MIMDEQDVLIQRFLDQDLTPDERVQFLEQVDADPRMRRAWLNLEMVVAETERLPRIAPSPHFTTRVLAALDPESKSFLDRLVGWMTVPRTLQWNVGGAMAVAVAAILAVEGLLWLAPARIVEVPFSSPSAQPVSLESASTTYVRMVLVQPGASSVSVAGDFNGWNPDRTNMKRSDGGVWTTTIRLKPGRYQYMFVIDGKRWLADPLAAEDTGDGFGSKNAVLDVGTTL</sequence>
<dbReference type="STRING" id="330214.NIDE1608"/>
<evidence type="ECO:0000313" key="4">
    <source>
        <dbReference type="Proteomes" id="UP000001660"/>
    </source>
</evidence>
<dbReference type="AlphaFoldDB" id="D8PDN4"/>
<dbReference type="HOGENOM" id="CLU_109740_0_0_0"/>